<dbReference type="EMBL" id="VLNY01000025">
    <property type="protein sequence ID" value="KAA0016752.1"/>
    <property type="molecule type" value="Genomic_DNA"/>
</dbReference>
<dbReference type="AlphaFoldDB" id="A0A5A7S0Z7"/>
<gene>
    <name evidence="1" type="ORF">FOY51_25740</name>
</gene>
<sequence>MAVLRQNVENTKAYLRARNGLPYGYGGTFSNTNLSASTDCSGLAFGVVAGCVGKPMNTRYGSTEALRVGSWEYGNAGVNSLGLVHAGSNRSAVPANAAVKVGLMHGGGGEDSHVACTVDGLNAESRGMPGGVIIGSVNRGGTTYWARAWDDSLFHDFWYLPGPIVGEIDPNVFPLPDGFYYGWYSGPEQSVSGRAGEPVPWLDGLARAQEKLGVPVTRVYDAATNKAAMDFQRAKGFALVDGFIGAKTWPLLVGGGAVDTGDLSVADANSIITFIKAYVGPIGSDVKDIRQQLTGGRDAGDYRGFPQLGHNADGSNKTVVDSIADLRDRVIALEGK</sequence>
<name>A0A5A7S0Z7_9NOCA</name>
<keyword evidence="2" id="KW-1185">Reference proteome</keyword>
<proteinExistence type="predicted"/>
<dbReference type="Gene3D" id="1.10.101.10">
    <property type="entry name" value="PGBD-like superfamily/PGBD"/>
    <property type="match status" value="1"/>
</dbReference>
<evidence type="ECO:0008006" key="3">
    <source>
        <dbReference type="Google" id="ProtNLM"/>
    </source>
</evidence>
<evidence type="ECO:0000313" key="2">
    <source>
        <dbReference type="Proteomes" id="UP000322244"/>
    </source>
</evidence>
<comment type="caution">
    <text evidence="1">The sequence shown here is derived from an EMBL/GenBank/DDBJ whole genome shotgun (WGS) entry which is preliminary data.</text>
</comment>
<dbReference type="Proteomes" id="UP000322244">
    <property type="component" value="Unassembled WGS sequence"/>
</dbReference>
<protein>
    <recommendedName>
        <fullName evidence="3">Peptidoglycan-binding protein</fullName>
    </recommendedName>
</protein>
<dbReference type="OrthoDB" id="5178799at2"/>
<accession>A0A5A7S0Z7</accession>
<dbReference type="InterPro" id="IPR036366">
    <property type="entry name" value="PGBDSf"/>
</dbReference>
<reference evidence="1 2" key="1">
    <citation type="submission" date="2019-07" db="EMBL/GenBank/DDBJ databases">
        <title>Rhodococcus cavernicolus sp. nov., isolated from a cave.</title>
        <authorList>
            <person name="Lee S.D."/>
        </authorList>
    </citation>
    <scope>NUCLEOTIDE SEQUENCE [LARGE SCALE GENOMIC DNA]</scope>
    <source>
        <strain evidence="1 2">C1-24</strain>
    </source>
</reference>
<dbReference type="RefSeq" id="WP_149433132.1">
    <property type="nucleotide sequence ID" value="NZ_VLNY01000025.1"/>
</dbReference>
<organism evidence="1 2">
    <name type="scientific">Antrihabitans cavernicola</name>
    <dbReference type="NCBI Taxonomy" id="2495913"/>
    <lineage>
        <taxon>Bacteria</taxon>
        <taxon>Bacillati</taxon>
        <taxon>Actinomycetota</taxon>
        <taxon>Actinomycetes</taxon>
        <taxon>Mycobacteriales</taxon>
        <taxon>Nocardiaceae</taxon>
        <taxon>Antrihabitans</taxon>
    </lineage>
</organism>
<evidence type="ECO:0000313" key="1">
    <source>
        <dbReference type="EMBL" id="KAA0016752.1"/>
    </source>
</evidence>